<feature type="signal peptide" evidence="1">
    <location>
        <begin position="1"/>
        <end position="20"/>
    </location>
</feature>
<protein>
    <recommendedName>
        <fullName evidence="3">Secreted protein</fullName>
    </recommendedName>
</protein>
<dbReference type="AlphaFoldDB" id="A0A2P2PEK2"/>
<dbReference type="EMBL" id="GGEC01072669">
    <property type="protein sequence ID" value="MBX53153.1"/>
    <property type="molecule type" value="Transcribed_RNA"/>
</dbReference>
<reference evidence="2" key="1">
    <citation type="submission" date="2018-02" db="EMBL/GenBank/DDBJ databases">
        <title>Rhizophora mucronata_Transcriptome.</title>
        <authorList>
            <person name="Meera S.P."/>
            <person name="Sreeshan A."/>
            <person name="Augustine A."/>
        </authorList>
    </citation>
    <scope>NUCLEOTIDE SEQUENCE</scope>
    <source>
        <tissue evidence="2">Leaf</tissue>
    </source>
</reference>
<evidence type="ECO:0008006" key="3">
    <source>
        <dbReference type="Google" id="ProtNLM"/>
    </source>
</evidence>
<accession>A0A2P2PEK2</accession>
<keyword evidence="1" id="KW-0732">Signal</keyword>
<name>A0A2P2PEK2_RHIMU</name>
<evidence type="ECO:0000256" key="1">
    <source>
        <dbReference type="SAM" id="SignalP"/>
    </source>
</evidence>
<proteinExistence type="predicted"/>
<sequence>MLLLALAFFPSFIPFRFSQAKVALSEAARSMPPSVSLLLKKKNQLIKSNKIKSNKKTQTTMRENR</sequence>
<organism evidence="2">
    <name type="scientific">Rhizophora mucronata</name>
    <name type="common">Asiatic mangrove</name>
    <dbReference type="NCBI Taxonomy" id="61149"/>
    <lineage>
        <taxon>Eukaryota</taxon>
        <taxon>Viridiplantae</taxon>
        <taxon>Streptophyta</taxon>
        <taxon>Embryophyta</taxon>
        <taxon>Tracheophyta</taxon>
        <taxon>Spermatophyta</taxon>
        <taxon>Magnoliopsida</taxon>
        <taxon>eudicotyledons</taxon>
        <taxon>Gunneridae</taxon>
        <taxon>Pentapetalae</taxon>
        <taxon>rosids</taxon>
        <taxon>fabids</taxon>
        <taxon>Malpighiales</taxon>
        <taxon>Rhizophoraceae</taxon>
        <taxon>Rhizophora</taxon>
    </lineage>
</organism>
<feature type="chain" id="PRO_5015104844" description="Secreted protein" evidence="1">
    <location>
        <begin position="21"/>
        <end position="65"/>
    </location>
</feature>
<evidence type="ECO:0000313" key="2">
    <source>
        <dbReference type="EMBL" id="MBX53153.1"/>
    </source>
</evidence>